<keyword evidence="4" id="KW-1185">Reference proteome</keyword>
<accession>A0ABP9MMJ9</accession>
<protein>
    <recommendedName>
        <fullName evidence="2">ATP-grasp domain-containing protein</fullName>
    </recommendedName>
</protein>
<evidence type="ECO:0000259" key="2">
    <source>
        <dbReference type="PROSITE" id="PS50975"/>
    </source>
</evidence>
<keyword evidence="1" id="KW-0067">ATP-binding</keyword>
<keyword evidence="1" id="KW-0547">Nucleotide-binding</keyword>
<evidence type="ECO:0000313" key="4">
    <source>
        <dbReference type="Proteomes" id="UP001500631"/>
    </source>
</evidence>
<proteinExistence type="predicted"/>
<evidence type="ECO:0000313" key="3">
    <source>
        <dbReference type="EMBL" id="GAA5098810.1"/>
    </source>
</evidence>
<name>A0ABP9MMJ9_9GAMM</name>
<organism evidence="3 4">
    <name type="scientific">Wohlfahrtiimonas larvae</name>
    <dbReference type="NCBI Taxonomy" id="1157986"/>
    <lineage>
        <taxon>Bacteria</taxon>
        <taxon>Pseudomonadati</taxon>
        <taxon>Pseudomonadota</taxon>
        <taxon>Gammaproteobacteria</taxon>
        <taxon>Cardiobacteriales</taxon>
        <taxon>Ignatzschineriaceae</taxon>
        <taxon>Wohlfahrtiimonas</taxon>
    </lineage>
</organism>
<dbReference type="PROSITE" id="PS50975">
    <property type="entry name" value="ATP_GRASP"/>
    <property type="match status" value="1"/>
</dbReference>
<comment type="caution">
    <text evidence="3">The sequence shown here is derived from an EMBL/GenBank/DDBJ whole genome shotgun (WGS) entry which is preliminary data.</text>
</comment>
<dbReference type="InterPro" id="IPR029465">
    <property type="entry name" value="ATPgrasp_TupA"/>
</dbReference>
<dbReference type="InterPro" id="IPR011761">
    <property type="entry name" value="ATP-grasp"/>
</dbReference>
<dbReference type="Pfam" id="PF14305">
    <property type="entry name" value="ATPgrasp_TupA"/>
    <property type="match status" value="1"/>
</dbReference>
<dbReference type="EMBL" id="BAABKE010000003">
    <property type="protein sequence ID" value="GAA5098810.1"/>
    <property type="molecule type" value="Genomic_DNA"/>
</dbReference>
<gene>
    <name evidence="3" type="ORF">GCM10023338_11650</name>
</gene>
<reference evidence="4" key="1">
    <citation type="journal article" date="2019" name="Int. J. Syst. Evol. Microbiol.">
        <title>The Global Catalogue of Microorganisms (GCM) 10K type strain sequencing project: providing services to taxonomists for standard genome sequencing and annotation.</title>
        <authorList>
            <consortium name="The Broad Institute Genomics Platform"/>
            <consortium name="The Broad Institute Genome Sequencing Center for Infectious Disease"/>
            <person name="Wu L."/>
            <person name="Ma J."/>
        </authorList>
    </citation>
    <scope>NUCLEOTIDE SEQUENCE [LARGE SCALE GENOMIC DNA]</scope>
    <source>
        <strain evidence="4">JCM 18424</strain>
    </source>
</reference>
<dbReference type="RefSeq" id="WP_077925020.1">
    <property type="nucleotide sequence ID" value="NZ_BAABKE010000003.1"/>
</dbReference>
<dbReference type="SUPFAM" id="SSF56059">
    <property type="entry name" value="Glutathione synthetase ATP-binding domain-like"/>
    <property type="match status" value="1"/>
</dbReference>
<evidence type="ECO:0000256" key="1">
    <source>
        <dbReference type="PROSITE-ProRule" id="PRU00409"/>
    </source>
</evidence>
<dbReference type="Proteomes" id="UP001500631">
    <property type="component" value="Unassembled WGS sequence"/>
</dbReference>
<feature type="domain" description="ATP-grasp" evidence="2">
    <location>
        <begin position="46"/>
        <end position="264"/>
    </location>
</feature>
<sequence length="292" mass="33383">MLSSQKNKGASFAHCLDQFKVESKAIWSRYRLRLPTAVLDNKLVGYEFASLCGVPTAKIIQLDVSIDELKFSANTVIKPMAENASKGVFISYSSKKIVYLDRAIIHESAPFAKRYAKRLLKAGIVRHDRWMSEELLKDKKDGLARDIKFYCFYGKVGLILDTHREEEIRRCWFDVDLNYIDSGKYNSALFKGKRDTILKELIKKAEKLSLEIPSPFVRIDFLVCDSEVYLGEFTPVPAGYDLFNELWDKKLGNMYVDAAVRLGSDIGVGKIFQNYSMIAHKYNASNMLENKI</sequence>